<reference evidence="1 2" key="1">
    <citation type="submission" date="2017-04" db="EMBL/GenBank/DDBJ databases">
        <authorList>
            <person name="Afonso C.L."/>
            <person name="Miller P.J."/>
            <person name="Scott M.A."/>
            <person name="Spackman E."/>
            <person name="Goraichik I."/>
            <person name="Dimitrov K.M."/>
            <person name="Suarez D.L."/>
            <person name="Swayne D.E."/>
        </authorList>
    </citation>
    <scope>NUCLEOTIDE SEQUENCE [LARGE SCALE GENOMIC DNA]</scope>
    <source>
        <strain evidence="1 2">ToBE</strain>
    </source>
</reference>
<organism evidence="1 2">
    <name type="scientific">Thermanaeromonas toyohensis ToBE</name>
    <dbReference type="NCBI Taxonomy" id="698762"/>
    <lineage>
        <taxon>Bacteria</taxon>
        <taxon>Bacillati</taxon>
        <taxon>Bacillota</taxon>
        <taxon>Clostridia</taxon>
        <taxon>Neomoorellales</taxon>
        <taxon>Neomoorellaceae</taxon>
        <taxon>Thermanaeromonas</taxon>
    </lineage>
</organism>
<dbReference type="RefSeq" id="WP_084665624.1">
    <property type="nucleotide sequence ID" value="NZ_LT838272.1"/>
</dbReference>
<gene>
    <name evidence="1" type="ORF">SAMN00808754_2048</name>
</gene>
<evidence type="ECO:0000313" key="1">
    <source>
        <dbReference type="EMBL" id="SMB97957.1"/>
    </source>
</evidence>
<sequence>MPGVLGEAIKTEKAIAPQAAAAGTITGLTVNRDGYNYAVLVVETGAAAGAPTAVDVDITVQESADGTTWVDVPGGPHIANLANDSRAEYNLPLINRARYTRCVAAVAFTGGTSPTVEIGATWILGDAVKQPV</sequence>
<proteinExistence type="predicted"/>
<keyword evidence="2" id="KW-1185">Reference proteome</keyword>
<dbReference type="AlphaFoldDB" id="A0A1W1VX62"/>
<dbReference type="STRING" id="698762.SAMN00808754_2048"/>
<protein>
    <submittedName>
        <fullName evidence="1">Uncharacterized protein</fullName>
    </submittedName>
</protein>
<accession>A0A1W1VX62</accession>
<dbReference type="Proteomes" id="UP000192569">
    <property type="component" value="Chromosome I"/>
</dbReference>
<dbReference type="OrthoDB" id="4211143at2"/>
<dbReference type="EMBL" id="LT838272">
    <property type="protein sequence ID" value="SMB97957.1"/>
    <property type="molecule type" value="Genomic_DNA"/>
</dbReference>
<name>A0A1W1VX62_9FIRM</name>
<evidence type="ECO:0000313" key="2">
    <source>
        <dbReference type="Proteomes" id="UP000192569"/>
    </source>
</evidence>